<reference evidence="1" key="1">
    <citation type="journal article" date="2020" name="mSystems">
        <title>Genome- and Community-Level Interaction Insights into Carbon Utilization and Element Cycling Functions of Hydrothermarchaeota in Hydrothermal Sediment.</title>
        <authorList>
            <person name="Zhou Z."/>
            <person name="Liu Y."/>
            <person name="Xu W."/>
            <person name="Pan J."/>
            <person name="Luo Z.H."/>
            <person name="Li M."/>
        </authorList>
    </citation>
    <scope>NUCLEOTIDE SEQUENCE [LARGE SCALE GENOMIC DNA]</scope>
    <source>
        <strain evidence="1">SpSt-897</strain>
    </source>
</reference>
<name>A0A7C3UYE5_9BACT</name>
<sequence length="521" mass="57831">MRSASRGYIQEELLLRGARPRVKAVLFPFDLDYGLGPGSGTFDRTQYGGEPGKLDMQGGYSSGSWTSPVMQTFSPYLETVVPYWEAADDSSGRVYLRGAAAMDQVAGAAYQELVAGAEYPLTPFFQVRVDLLREGGSISQLRFEARLRIPERELLKAGEVRVDLARDFSGLQSGSHTLRLDNREAQWLPGGANFPVLGLPWEDKRLLLYHGFELPDGQVEWLPLYQGALTRLGNMADGWQERHRVELETRDWITHCLNRRLGAPTPEGERRPFMRGFYRARGEVSQVNPAAVGTPQKYGGGSASLQILGNYRGDEVRDYLLQIETSGEVGAATFRWSINYGQSWEKTGVICGGAENPVTLSEGLAVFWQPGIWTDLLAGDQFIFTAQPPMYLYRLPGAPFAAITAIYLNDEAVWEGVTANPMTGDIWVTGRSAQVSARVVKDSITHPVDIMRDILAEVGLAGTVHQESFDLAKSLTPEYAVGVCFENLPASQALRELLRRTLYDLWVDFGEIKLRAYLGEE</sequence>
<dbReference type="EMBL" id="DTMF01000236">
    <property type="protein sequence ID" value="HGF34638.1"/>
    <property type="molecule type" value="Genomic_DNA"/>
</dbReference>
<dbReference type="AlphaFoldDB" id="A0A7C3UYE5"/>
<proteinExistence type="predicted"/>
<organism evidence="1">
    <name type="scientific">Desulfobacca acetoxidans</name>
    <dbReference type="NCBI Taxonomy" id="60893"/>
    <lineage>
        <taxon>Bacteria</taxon>
        <taxon>Pseudomonadati</taxon>
        <taxon>Thermodesulfobacteriota</taxon>
        <taxon>Desulfobaccia</taxon>
        <taxon>Desulfobaccales</taxon>
        <taxon>Desulfobaccaceae</taxon>
        <taxon>Desulfobacca</taxon>
    </lineage>
</organism>
<evidence type="ECO:0000313" key="1">
    <source>
        <dbReference type="EMBL" id="HGF34638.1"/>
    </source>
</evidence>
<comment type="caution">
    <text evidence="1">The sequence shown here is derived from an EMBL/GenBank/DDBJ whole genome shotgun (WGS) entry which is preliminary data.</text>
</comment>
<protein>
    <submittedName>
        <fullName evidence="1">Uncharacterized protein</fullName>
    </submittedName>
</protein>
<gene>
    <name evidence="1" type="ORF">ENW96_09665</name>
</gene>
<accession>A0A7C3UYE5</accession>